<dbReference type="EMBL" id="KQ980940">
    <property type="protein sequence ID" value="KYN11273.1"/>
    <property type="molecule type" value="Genomic_DNA"/>
</dbReference>
<evidence type="ECO:0000256" key="1">
    <source>
        <dbReference type="ARBA" id="ARBA00022722"/>
    </source>
</evidence>
<evidence type="ECO:0000256" key="2">
    <source>
        <dbReference type="ARBA" id="ARBA00022723"/>
    </source>
</evidence>
<keyword evidence="2" id="KW-0479">Metal-binding</keyword>
<gene>
    <name evidence="11" type="ORF">ALC57_16579</name>
</gene>
<keyword evidence="6" id="KW-0229">DNA integration</keyword>
<evidence type="ECO:0000256" key="6">
    <source>
        <dbReference type="ARBA" id="ARBA00022908"/>
    </source>
</evidence>
<evidence type="ECO:0000259" key="10">
    <source>
        <dbReference type="Pfam" id="PF25597"/>
    </source>
</evidence>
<dbReference type="InterPro" id="IPR057670">
    <property type="entry name" value="SH3_retrovirus"/>
</dbReference>
<dbReference type="PANTHER" id="PTHR42648">
    <property type="entry name" value="TRANSPOSASE, PUTATIVE-RELATED"/>
    <property type="match status" value="1"/>
</dbReference>
<dbReference type="PANTHER" id="PTHR42648:SF11">
    <property type="entry name" value="TRANSPOSON TY4-P GAG-POL POLYPROTEIN"/>
    <property type="match status" value="1"/>
</dbReference>
<evidence type="ECO:0000256" key="9">
    <source>
        <dbReference type="ARBA" id="ARBA00023172"/>
    </source>
</evidence>
<reference evidence="11 12" key="1">
    <citation type="submission" date="2015-09" db="EMBL/GenBank/DDBJ databases">
        <title>Trachymyrmex cornetzi WGS genome.</title>
        <authorList>
            <person name="Nygaard S."/>
            <person name="Hu H."/>
            <person name="Boomsma J."/>
            <person name="Zhang G."/>
        </authorList>
    </citation>
    <scope>NUCLEOTIDE SEQUENCE [LARGE SCALE GENOMIC DNA]</scope>
    <source>
        <strain evidence="11">Tcor2-1</strain>
        <tissue evidence="11">Whole body</tissue>
    </source>
</reference>
<accession>A0A151IUS5</accession>
<feature type="non-terminal residue" evidence="11">
    <location>
        <position position="1"/>
    </location>
</feature>
<dbReference type="GO" id="GO:0004519">
    <property type="term" value="F:endonuclease activity"/>
    <property type="evidence" value="ECO:0007669"/>
    <property type="project" value="UniProtKB-KW"/>
</dbReference>
<organism evidence="11 12">
    <name type="scientific">Trachymyrmex cornetzi</name>
    <dbReference type="NCBI Taxonomy" id="471704"/>
    <lineage>
        <taxon>Eukaryota</taxon>
        <taxon>Metazoa</taxon>
        <taxon>Ecdysozoa</taxon>
        <taxon>Arthropoda</taxon>
        <taxon>Hexapoda</taxon>
        <taxon>Insecta</taxon>
        <taxon>Pterygota</taxon>
        <taxon>Neoptera</taxon>
        <taxon>Endopterygota</taxon>
        <taxon>Hymenoptera</taxon>
        <taxon>Apocrita</taxon>
        <taxon>Aculeata</taxon>
        <taxon>Formicoidea</taxon>
        <taxon>Formicidae</taxon>
        <taxon>Myrmicinae</taxon>
        <taxon>Trachymyrmex</taxon>
    </lineage>
</organism>
<name>A0A151IUS5_9HYME</name>
<evidence type="ECO:0000256" key="5">
    <source>
        <dbReference type="ARBA" id="ARBA00022842"/>
    </source>
</evidence>
<evidence type="ECO:0000256" key="7">
    <source>
        <dbReference type="ARBA" id="ARBA00022918"/>
    </source>
</evidence>
<keyword evidence="12" id="KW-1185">Reference proteome</keyword>
<evidence type="ECO:0000256" key="8">
    <source>
        <dbReference type="ARBA" id="ARBA00022932"/>
    </source>
</evidence>
<keyword evidence="3" id="KW-0255">Endonuclease</keyword>
<keyword evidence="8" id="KW-0808">Transferase</keyword>
<evidence type="ECO:0000313" key="12">
    <source>
        <dbReference type="Proteomes" id="UP000078492"/>
    </source>
</evidence>
<dbReference type="GO" id="GO:0016787">
    <property type="term" value="F:hydrolase activity"/>
    <property type="evidence" value="ECO:0007669"/>
    <property type="project" value="UniProtKB-KW"/>
</dbReference>
<dbReference type="InterPro" id="IPR039537">
    <property type="entry name" value="Retrotran_Ty1/copia-like"/>
</dbReference>
<keyword evidence="9" id="KW-0233">DNA recombination</keyword>
<keyword evidence="8" id="KW-0548">Nucleotidyltransferase</keyword>
<keyword evidence="8" id="KW-0239">DNA-directed DNA polymerase</keyword>
<keyword evidence="1" id="KW-0540">Nuclease</keyword>
<protein>
    <submittedName>
        <fullName evidence="11">Copia protein</fullName>
    </submittedName>
</protein>
<evidence type="ECO:0000256" key="3">
    <source>
        <dbReference type="ARBA" id="ARBA00022759"/>
    </source>
</evidence>
<dbReference type="Pfam" id="PF25597">
    <property type="entry name" value="SH3_retrovirus"/>
    <property type="match status" value="1"/>
</dbReference>
<keyword evidence="4" id="KW-0378">Hydrolase</keyword>
<dbReference type="GO" id="GO:0046872">
    <property type="term" value="F:metal ion binding"/>
    <property type="evidence" value="ECO:0007669"/>
    <property type="project" value="UniProtKB-KW"/>
</dbReference>
<dbReference type="GO" id="GO:0006310">
    <property type="term" value="P:DNA recombination"/>
    <property type="evidence" value="ECO:0007669"/>
    <property type="project" value="UniProtKB-KW"/>
</dbReference>
<dbReference type="AlphaFoldDB" id="A0A151IUS5"/>
<evidence type="ECO:0000313" key="11">
    <source>
        <dbReference type="EMBL" id="KYN11273.1"/>
    </source>
</evidence>
<keyword evidence="5" id="KW-0460">Magnesium</keyword>
<dbReference type="Proteomes" id="UP000078492">
    <property type="component" value="Unassembled WGS sequence"/>
</dbReference>
<keyword evidence="7" id="KW-0695">RNA-directed DNA polymerase</keyword>
<feature type="domain" description="Retroviral polymerase SH3-like" evidence="10">
    <location>
        <begin position="41"/>
        <end position="86"/>
    </location>
</feature>
<dbReference type="STRING" id="471704.A0A151IUS5"/>
<dbReference type="GO" id="GO:0003964">
    <property type="term" value="F:RNA-directed DNA polymerase activity"/>
    <property type="evidence" value="ECO:0007669"/>
    <property type="project" value="UniProtKB-KW"/>
</dbReference>
<sequence>SEAIHCAAYILNRMVSKDDKTPFELWFKKRPNLKRIRIFGSVAFMSIPKVQRKKWDERARKLILVGYDPTKKIKITDFGTRKADTSKSLETF</sequence>
<evidence type="ECO:0000256" key="4">
    <source>
        <dbReference type="ARBA" id="ARBA00022801"/>
    </source>
</evidence>
<dbReference type="GO" id="GO:0015074">
    <property type="term" value="P:DNA integration"/>
    <property type="evidence" value="ECO:0007669"/>
    <property type="project" value="UniProtKB-KW"/>
</dbReference>
<dbReference type="GO" id="GO:0003887">
    <property type="term" value="F:DNA-directed DNA polymerase activity"/>
    <property type="evidence" value="ECO:0007669"/>
    <property type="project" value="UniProtKB-KW"/>
</dbReference>
<proteinExistence type="predicted"/>